<organism evidence="8">
    <name type="scientific">Culicoides sonorensis</name>
    <name type="common">Biting midge</name>
    <dbReference type="NCBI Taxonomy" id="179676"/>
    <lineage>
        <taxon>Eukaryota</taxon>
        <taxon>Metazoa</taxon>
        <taxon>Ecdysozoa</taxon>
        <taxon>Arthropoda</taxon>
        <taxon>Hexapoda</taxon>
        <taxon>Insecta</taxon>
        <taxon>Pterygota</taxon>
        <taxon>Neoptera</taxon>
        <taxon>Endopterygota</taxon>
        <taxon>Diptera</taxon>
        <taxon>Nematocera</taxon>
        <taxon>Chironomoidea</taxon>
        <taxon>Ceratopogonidae</taxon>
        <taxon>Ceratopogoninae</taxon>
        <taxon>Culicoides</taxon>
        <taxon>Monoculicoides</taxon>
    </lineage>
</organism>
<evidence type="ECO:0000256" key="4">
    <source>
        <dbReference type="ARBA" id="ARBA00029452"/>
    </source>
</evidence>
<dbReference type="OMA" id="LRPIAKC"/>
<gene>
    <name evidence="8" type="primary">CSON010069</name>
</gene>
<evidence type="ECO:0000256" key="3">
    <source>
        <dbReference type="ARBA" id="ARBA00023212"/>
    </source>
</evidence>
<reference evidence="7" key="1">
    <citation type="submission" date="2018-04" db="EMBL/GenBank/DDBJ databases">
        <authorList>
            <person name="Go L.Y."/>
            <person name="Mitchell J.A."/>
        </authorList>
    </citation>
    <scope>NUCLEOTIDE SEQUENCE</scope>
    <source>
        <tissue evidence="7">Whole organism</tissue>
    </source>
</reference>
<dbReference type="AlphaFoldDB" id="A0A336M574"/>
<evidence type="ECO:0000313" key="7">
    <source>
        <dbReference type="EMBL" id="SSX03654.1"/>
    </source>
</evidence>
<keyword evidence="3" id="KW-0206">Cytoskeleton</keyword>
<dbReference type="Pfam" id="PF15503">
    <property type="entry name" value="PPP1R35_C"/>
    <property type="match status" value="1"/>
</dbReference>
<dbReference type="EMBL" id="UFQS01000407">
    <property type="protein sequence ID" value="SSX03654.1"/>
    <property type="molecule type" value="Genomic_DNA"/>
</dbReference>
<accession>A0A336M574</accession>
<evidence type="ECO:0000259" key="6">
    <source>
        <dbReference type="Pfam" id="PF15503"/>
    </source>
</evidence>
<name>A0A336M574_CULSO</name>
<proteinExistence type="inferred from homology"/>
<dbReference type="GO" id="GO:0005814">
    <property type="term" value="C:centriole"/>
    <property type="evidence" value="ECO:0007669"/>
    <property type="project" value="UniProtKB-SubCell"/>
</dbReference>
<keyword evidence="2" id="KW-0963">Cytoplasm</keyword>
<evidence type="ECO:0000256" key="1">
    <source>
        <dbReference type="ARBA" id="ARBA00004114"/>
    </source>
</evidence>
<dbReference type="EMBL" id="UFQT01000407">
    <property type="protein sequence ID" value="SSX24019.1"/>
    <property type="molecule type" value="Genomic_DNA"/>
</dbReference>
<sequence length="215" mass="24523">MDSKVRKSILRNTEIPVESSSKREKHIKFSSNGESKKTAPAKITEKKPDFNRFTKPTLNSTLKVVQKMRDVTKGVGFLSSKSNCVTASSAALAQEKLTHQLNFPINKKVFRGLCPVNVNDSVLEADVNQKSRPIRYAVPTHRSERDPEPVLADFLTHVPPCEYDLRESIRMKPHKFRPPICTTLENIETVYDMGDVKINRITYDFRINDDCDEED</sequence>
<comment type="similarity">
    <text evidence="4">Belongs to the PPP1R35 family.</text>
</comment>
<dbReference type="InterPro" id="IPR029135">
    <property type="entry name" value="PPP1R35_C"/>
</dbReference>
<feature type="domain" description="Protein phosphatase 1 regulatory subunit 35 C-terminal" evidence="6">
    <location>
        <begin position="56"/>
        <end position="156"/>
    </location>
</feature>
<evidence type="ECO:0000313" key="8">
    <source>
        <dbReference type="EMBL" id="SSX24019.1"/>
    </source>
</evidence>
<evidence type="ECO:0000256" key="5">
    <source>
        <dbReference type="SAM" id="MobiDB-lite"/>
    </source>
</evidence>
<feature type="region of interest" description="Disordered" evidence="5">
    <location>
        <begin position="1"/>
        <end position="42"/>
    </location>
</feature>
<protein>
    <submittedName>
        <fullName evidence="8">CSON010069 protein</fullName>
    </submittedName>
</protein>
<evidence type="ECO:0000256" key="2">
    <source>
        <dbReference type="ARBA" id="ARBA00022490"/>
    </source>
</evidence>
<dbReference type="VEuPathDB" id="VectorBase:CSON010069"/>
<reference evidence="8" key="2">
    <citation type="submission" date="2018-07" db="EMBL/GenBank/DDBJ databases">
        <authorList>
            <person name="Quirk P.G."/>
            <person name="Krulwich T.A."/>
        </authorList>
    </citation>
    <scope>NUCLEOTIDE SEQUENCE</scope>
</reference>
<comment type="subcellular location">
    <subcellularLocation>
        <location evidence="1">Cytoplasm</location>
        <location evidence="1">Cytoskeleton</location>
        <location evidence="1">Microtubule organizing center</location>
        <location evidence="1">Centrosome</location>
        <location evidence="1">Centriole</location>
    </subcellularLocation>
</comment>